<dbReference type="GO" id="GO:0006357">
    <property type="term" value="P:regulation of transcription by RNA polymerase II"/>
    <property type="evidence" value="ECO:0007669"/>
    <property type="project" value="TreeGrafter"/>
</dbReference>
<name>A0A1B6DPC8_9HEMI</name>
<comment type="subcellular location">
    <subcellularLocation>
        <location evidence="1">Nucleus</location>
    </subcellularLocation>
</comment>
<dbReference type="GO" id="GO:0016592">
    <property type="term" value="C:mediator complex"/>
    <property type="evidence" value="ECO:0007669"/>
    <property type="project" value="InterPro"/>
</dbReference>
<evidence type="ECO:0000256" key="1">
    <source>
        <dbReference type="ARBA" id="ARBA00004123"/>
    </source>
</evidence>
<evidence type="ECO:0000256" key="4">
    <source>
        <dbReference type="ARBA" id="ARBA00023163"/>
    </source>
</evidence>
<reference evidence="6" key="1">
    <citation type="submission" date="2015-12" db="EMBL/GenBank/DDBJ databases">
        <title>De novo transcriptome assembly of four potential Pierce s Disease insect vectors from Arizona vineyards.</title>
        <authorList>
            <person name="Tassone E.E."/>
        </authorList>
    </citation>
    <scope>NUCLEOTIDE SEQUENCE</scope>
</reference>
<gene>
    <name evidence="7" type="ORF">g.24949</name>
    <name evidence="6" type="ORF">g.24950</name>
</gene>
<accession>A0A1B6DPC8</accession>
<evidence type="ECO:0000256" key="3">
    <source>
        <dbReference type="ARBA" id="ARBA00023015"/>
    </source>
</evidence>
<dbReference type="AlphaFoldDB" id="A0A1B6DPC8"/>
<evidence type="ECO:0000256" key="5">
    <source>
        <dbReference type="ARBA" id="ARBA00023242"/>
    </source>
</evidence>
<proteinExistence type="inferred from homology"/>
<dbReference type="EMBL" id="GEDC01009770">
    <property type="protein sequence ID" value="JAS27528.1"/>
    <property type="molecule type" value="Transcribed_RNA"/>
</dbReference>
<evidence type="ECO:0008006" key="8">
    <source>
        <dbReference type="Google" id="ProtNLM"/>
    </source>
</evidence>
<evidence type="ECO:0000256" key="2">
    <source>
        <dbReference type="ARBA" id="ARBA00008048"/>
    </source>
</evidence>
<keyword evidence="3" id="KW-0805">Transcription regulation</keyword>
<dbReference type="EMBL" id="GEDC01007000">
    <property type="protein sequence ID" value="JAS30298.1"/>
    <property type="molecule type" value="Transcribed_RNA"/>
</dbReference>
<evidence type="ECO:0000313" key="6">
    <source>
        <dbReference type="EMBL" id="JAS27528.1"/>
    </source>
</evidence>
<keyword evidence="5" id="KW-0539">Nucleus</keyword>
<dbReference type="PANTHER" id="PTHR13130:SF4">
    <property type="entry name" value="MEDIATOR OF RNA POLYMERASE II TRANSCRIPTION SUBUNIT 27"/>
    <property type="match status" value="1"/>
</dbReference>
<protein>
    <recommendedName>
        <fullName evidence="8">Mediator of RNA polymerase II transcription subunit 27</fullName>
    </recommendedName>
</protein>
<keyword evidence="4" id="KW-0804">Transcription</keyword>
<dbReference type="PANTHER" id="PTHR13130">
    <property type="entry name" value="34 KDA TRANSCRIPTIONAL CO-ACTIVATOR-RELATED"/>
    <property type="match status" value="1"/>
</dbReference>
<comment type="similarity">
    <text evidence="2">Belongs to the Mediator complex subunit 27 family.</text>
</comment>
<dbReference type="Pfam" id="PF11571">
    <property type="entry name" value="Med27"/>
    <property type="match status" value="1"/>
</dbReference>
<organism evidence="6">
    <name type="scientific">Clastoptera arizonana</name>
    <name type="common">Arizona spittle bug</name>
    <dbReference type="NCBI Taxonomy" id="38151"/>
    <lineage>
        <taxon>Eukaryota</taxon>
        <taxon>Metazoa</taxon>
        <taxon>Ecdysozoa</taxon>
        <taxon>Arthropoda</taxon>
        <taxon>Hexapoda</taxon>
        <taxon>Insecta</taxon>
        <taxon>Pterygota</taxon>
        <taxon>Neoptera</taxon>
        <taxon>Paraneoptera</taxon>
        <taxon>Hemiptera</taxon>
        <taxon>Auchenorrhyncha</taxon>
        <taxon>Cercopoidea</taxon>
        <taxon>Clastopteridae</taxon>
        <taxon>Clastoptera</taxon>
    </lineage>
</organism>
<sequence>MESLYTALNAIKILRSSAGQVFSSLGNGLRADHGEEGRETKFLMELQELLNSVTTHLRDVEQAVSTLTPQPGPFNLGNSSYLSQECTQERQALYGQLVHSYKWTDKVHEYSNLAVALLSQNSLKRSYNSSSAKRRRTQTSSHNLLIQSVESLISNIDRLYNDMNISVSRLYSSNPAHQVQGICPEVRLTQQGITRDYGDMSRSAQGLYDSGVPQVVIIQATLGRVLQALFALKGMMIEWVVVKGHGESLDLWTESRHKVFQKLTDNAHSAMLHFYSPTMPELAVRSFMQWFHSYINLFSEPCKRCGNHLHSSLPPTFRDFRALEPFHEECKP</sequence>
<evidence type="ECO:0000313" key="7">
    <source>
        <dbReference type="EMBL" id="JAS30298.1"/>
    </source>
</evidence>
<dbReference type="InterPro" id="IPR021627">
    <property type="entry name" value="Mediator_Med27"/>
</dbReference>
<dbReference type="GO" id="GO:0003713">
    <property type="term" value="F:transcription coactivator activity"/>
    <property type="evidence" value="ECO:0007669"/>
    <property type="project" value="TreeGrafter"/>
</dbReference>